<accession>A0A7X0D7G5</accession>
<feature type="transmembrane region" description="Helical" evidence="2">
    <location>
        <begin position="42"/>
        <end position="60"/>
    </location>
</feature>
<dbReference type="RefSeq" id="WP_184076217.1">
    <property type="nucleotide sequence ID" value="NZ_JACHDS010000001.1"/>
</dbReference>
<dbReference type="AlphaFoldDB" id="A0A7X0D7G5"/>
<evidence type="ECO:0000313" key="3">
    <source>
        <dbReference type="EMBL" id="MBB6172999.1"/>
    </source>
</evidence>
<feature type="transmembrane region" description="Helical" evidence="2">
    <location>
        <begin position="66"/>
        <end position="87"/>
    </location>
</feature>
<keyword evidence="4" id="KW-1185">Reference proteome</keyword>
<feature type="transmembrane region" description="Helical" evidence="2">
    <location>
        <begin position="6"/>
        <end position="30"/>
    </location>
</feature>
<feature type="region of interest" description="Disordered" evidence="1">
    <location>
        <begin position="281"/>
        <end position="315"/>
    </location>
</feature>
<reference evidence="3 4" key="1">
    <citation type="submission" date="2020-08" db="EMBL/GenBank/DDBJ databases">
        <title>Sequencing the genomes of 1000 actinobacteria strains.</title>
        <authorList>
            <person name="Klenk H.-P."/>
        </authorList>
    </citation>
    <scope>NUCLEOTIDE SEQUENCE [LARGE SCALE GENOMIC DNA]</scope>
    <source>
        <strain evidence="3 4">DSM 46659</strain>
    </source>
</reference>
<dbReference type="EMBL" id="JACHDS010000001">
    <property type="protein sequence ID" value="MBB6172999.1"/>
    <property type="molecule type" value="Genomic_DNA"/>
</dbReference>
<dbReference type="Proteomes" id="UP000546642">
    <property type="component" value="Unassembled WGS sequence"/>
</dbReference>
<organism evidence="3 4">
    <name type="scientific">Nocardiopsis mwathae</name>
    <dbReference type="NCBI Taxonomy" id="1472723"/>
    <lineage>
        <taxon>Bacteria</taxon>
        <taxon>Bacillati</taxon>
        <taxon>Actinomycetota</taxon>
        <taxon>Actinomycetes</taxon>
        <taxon>Streptosporangiales</taxon>
        <taxon>Nocardiopsidaceae</taxon>
        <taxon>Nocardiopsis</taxon>
    </lineage>
</organism>
<evidence type="ECO:0000256" key="1">
    <source>
        <dbReference type="SAM" id="MobiDB-lite"/>
    </source>
</evidence>
<name>A0A7X0D7G5_9ACTN</name>
<keyword evidence="2" id="KW-0472">Membrane</keyword>
<comment type="caution">
    <text evidence="3">The sequence shown here is derived from an EMBL/GenBank/DDBJ whole genome shotgun (WGS) entry which is preliminary data.</text>
</comment>
<evidence type="ECO:0000256" key="2">
    <source>
        <dbReference type="SAM" id="Phobius"/>
    </source>
</evidence>
<protein>
    <submittedName>
        <fullName evidence="3">Uncharacterized protein</fullName>
    </submittedName>
</protein>
<keyword evidence="2" id="KW-0812">Transmembrane</keyword>
<evidence type="ECO:0000313" key="4">
    <source>
        <dbReference type="Proteomes" id="UP000546642"/>
    </source>
</evidence>
<feature type="transmembrane region" description="Helical" evidence="2">
    <location>
        <begin position="196"/>
        <end position="218"/>
    </location>
</feature>
<keyword evidence="2" id="KW-1133">Transmembrane helix</keyword>
<gene>
    <name evidence="3" type="ORF">HNR23_003059</name>
</gene>
<sequence>MFDERQLATLILLALLTITSALAPPVRAAGRRVIRACTRPSILVAVTLYLIWVALLHALALKLGFWNIRLLGESIFWYGASGLAIFWRIPEAGSKSRIFRLQALSVVKASAFVAFFVNIKPFSLLGELLLQASVGVLTALRLTVGEKEEFAPARRVFDVILTIIAVGVLIHVSHFVINQWQQVDKYQEALKLFMPIWLTLGSLPFLFALAVFAQYEVLTKSWRTRPKRLRPGRRARLGVILALRGRPRDIHDFSNAAYHSDSTTTLREGITAVRTFKNRRAERAAAEQTRTERPARYADVDGTDEKGRRRDQREFKESKDALLRLSFDQMGWYDNLGGRYRPDLLDFPGSPKRIARYGLPEDHGIVMKVRNDGRAWYAYRRTVSGWVLGIGSQDNPRKQWFYEGPEPPSSFPARGNGWGDRPYSHMPNWG</sequence>
<proteinExistence type="predicted"/>
<feature type="transmembrane region" description="Helical" evidence="2">
    <location>
        <begin position="156"/>
        <end position="176"/>
    </location>
</feature>